<evidence type="ECO:0000313" key="2">
    <source>
        <dbReference type="EnsemblProtists" id="PYU1_T009838"/>
    </source>
</evidence>
<sequence>MDPALEHERRERQRLHVKRSYYRKLNKINAMRDEVRLLEHEYAQVAKLRAHALSDARHHHDGDMESYAEISALKEELRKENKQLQALVREHTKFQLKVQRFLLKDQQEQLEANDPSTLLDATDPIDIDLMTLDACRELAQASQREIARFLQSNSYLTTGASVFGWRDRRKVEDGSLKFSVKKFFYGVTPLELSARGWQVTSTAPGLRQLYSPSMSVNMSIMRVQVVDDDNVIIYRVFHGAARGGGAVKSLFLVTRLTTETGFLILFRSIDHARVSVAALSAAAGDSDRDPPVQWMDMFTWIIFDRAGDNGEHCRFDFGGVVPSTDAAGSHLWMMEVLLIALRWETKVIGSTFALCAE</sequence>
<dbReference type="EnsemblProtists" id="PYU1_T009838">
    <property type="protein sequence ID" value="PYU1_T009838"/>
    <property type="gene ID" value="PYU1_G009820"/>
</dbReference>
<protein>
    <submittedName>
        <fullName evidence="2">Uncharacterized protein</fullName>
    </submittedName>
</protein>
<keyword evidence="1" id="KW-0175">Coiled coil</keyword>
<accession>K3WXZ0</accession>
<dbReference type="EMBL" id="GL376624">
    <property type="status" value="NOT_ANNOTATED_CDS"/>
    <property type="molecule type" value="Genomic_DNA"/>
</dbReference>
<dbReference type="VEuPathDB" id="FungiDB:PYU1_G009820"/>
<organism evidence="2 3">
    <name type="scientific">Globisporangium ultimum (strain ATCC 200006 / CBS 805.95 / DAOM BR144)</name>
    <name type="common">Pythium ultimum</name>
    <dbReference type="NCBI Taxonomy" id="431595"/>
    <lineage>
        <taxon>Eukaryota</taxon>
        <taxon>Sar</taxon>
        <taxon>Stramenopiles</taxon>
        <taxon>Oomycota</taxon>
        <taxon>Peronosporomycetes</taxon>
        <taxon>Pythiales</taxon>
        <taxon>Pythiaceae</taxon>
        <taxon>Globisporangium</taxon>
    </lineage>
</organism>
<dbReference type="eggNOG" id="ENOG502RCY6">
    <property type="taxonomic scope" value="Eukaryota"/>
</dbReference>
<evidence type="ECO:0000313" key="3">
    <source>
        <dbReference type="Proteomes" id="UP000019132"/>
    </source>
</evidence>
<keyword evidence="3" id="KW-1185">Reference proteome</keyword>
<reference evidence="3" key="2">
    <citation type="submission" date="2010-04" db="EMBL/GenBank/DDBJ databases">
        <authorList>
            <person name="Buell R."/>
            <person name="Hamilton J."/>
            <person name="Hostetler J."/>
        </authorList>
    </citation>
    <scope>NUCLEOTIDE SEQUENCE [LARGE SCALE GENOMIC DNA]</scope>
    <source>
        <strain evidence="3">DAOM:BR144</strain>
    </source>
</reference>
<dbReference type="AlphaFoldDB" id="K3WXZ0"/>
<dbReference type="InParanoid" id="K3WXZ0"/>
<proteinExistence type="predicted"/>
<reference evidence="2" key="3">
    <citation type="submission" date="2015-02" db="UniProtKB">
        <authorList>
            <consortium name="EnsemblProtists"/>
        </authorList>
    </citation>
    <scope>IDENTIFICATION</scope>
    <source>
        <strain evidence="2">DAOM BR144</strain>
    </source>
</reference>
<feature type="coiled-coil region" evidence="1">
    <location>
        <begin position="28"/>
        <end position="97"/>
    </location>
</feature>
<name>K3WXZ0_GLOUD</name>
<dbReference type="Proteomes" id="UP000019132">
    <property type="component" value="Unassembled WGS sequence"/>
</dbReference>
<dbReference type="HOGENOM" id="CLU_034610_0_1_1"/>
<reference evidence="3" key="1">
    <citation type="journal article" date="2010" name="Genome Biol.">
        <title>Genome sequence of the necrotrophic plant pathogen Pythium ultimum reveals original pathogenicity mechanisms and effector repertoire.</title>
        <authorList>
            <person name="Levesque C.A."/>
            <person name="Brouwer H."/>
            <person name="Cano L."/>
            <person name="Hamilton J.P."/>
            <person name="Holt C."/>
            <person name="Huitema E."/>
            <person name="Raffaele S."/>
            <person name="Robideau G.P."/>
            <person name="Thines M."/>
            <person name="Win J."/>
            <person name="Zerillo M.M."/>
            <person name="Beakes G.W."/>
            <person name="Boore J.L."/>
            <person name="Busam D."/>
            <person name="Dumas B."/>
            <person name="Ferriera S."/>
            <person name="Fuerstenberg S.I."/>
            <person name="Gachon C.M."/>
            <person name="Gaulin E."/>
            <person name="Govers F."/>
            <person name="Grenville-Briggs L."/>
            <person name="Horner N."/>
            <person name="Hostetler J."/>
            <person name="Jiang R.H."/>
            <person name="Johnson J."/>
            <person name="Krajaejun T."/>
            <person name="Lin H."/>
            <person name="Meijer H.J."/>
            <person name="Moore B."/>
            <person name="Morris P."/>
            <person name="Phuntmart V."/>
            <person name="Puiu D."/>
            <person name="Shetty J."/>
            <person name="Stajich J.E."/>
            <person name="Tripathy S."/>
            <person name="Wawra S."/>
            <person name="van West P."/>
            <person name="Whitty B.R."/>
            <person name="Coutinho P.M."/>
            <person name="Henrissat B."/>
            <person name="Martin F."/>
            <person name="Thomas P.D."/>
            <person name="Tyler B.M."/>
            <person name="De Vries R.P."/>
            <person name="Kamoun S."/>
            <person name="Yandell M."/>
            <person name="Tisserat N."/>
            <person name="Buell C.R."/>
        </authorList>
    </citation>
    <scope>NUCLEOTIDE SEQUENCE</scope>
    <source>
        <strain evidence="3">DAOM:BR144</strain>
    </source>
</reference>
<dbReference type="OMA" id="DDHNVIM"/>
<evidence type="ECO:0000256" key="1">
    <source>
        <dbReference type="SAM" id="Coils"/>
    </source>
</evidence>